<evidence type="ECO:0000313" key="2">
    <source>
        <dbReference type="Proteomes" id="UP001148662"/>
    </source>
</evidence>
<evidence type="ECO:0000313" key="1">
    <source>
        <dbReference type="EMBL" id="KAJ3534315.1"/>
    </source>
</evidence>
<gene>
    <name evidence="1" type="ORF">NM688_g7154</name>
</gene>
<name>A0ACC1S8L1_9APHY</name>
<accession>A0ACC1S8L1</accession>
<comment type="caution">
    <text evidence="1">The sequence shown here is derived from an EMBL/GenBank/DDBJ whole genome shotgun (WGS) entry which is preliminary data.</text>
</comment>
<proteinExistence type="predicted"/>
<keyword evidence="2" id="KW-1185">Reference proteome</keyword>
<sequence length="81" mass="8890">MPPYLARLAEIILASHAIATPRSQERSRHVGQQLEGDELLASIVLEGHGIRSPSICDHVSFPNLVYLVDPVMQGAERAFLT</sequence>
<dbReference type="EMBL" id="JANHOG010001614">
    <property type="protein sequence ID" value="KAJ3534315.1"/>
    <property type="molecule type" value="Genomic_DNA"/>
</dbReference>
<organism evidence="1 2">
    <name type="scientific">Phlebia brevispora</name>
    <dbReference type="NCBI Taxonomy" id="194682"/>
    <lineage>
        <taxon>Eukaryota</taxon>
        <taxon>Fungi</taxon>
        <taxon>Dikarya</taxon>
        <taxon>Basidiomycota</taxon>
        <taxon>Agaricomycotina</taxon>
        <taxon>Agaricomycetes</taxon>
        <taxon>Polyporales</taxon>
        <taxon>Meruliaceae</taxon>
        <taxon>Phlebia</taxon>
    </lineage>
</organism>
<reference evidence="1" key="1">
    <citation type="submission" date="2022-07" db="EMBL/GenBank/DDBJ databases">
        <title>Genome Sequence of Phlebia brevispora.</title>
        <authorList>
            <person name="Buettner E."/>
        </authorList>
    </citation>
    <scope>NUCLEOTIDE SEQUENCE</scope>
    <source>
        <strain evidence="1">MPL23</strain>
    </source>
</reference>
<protein>
    <submittedName>
        <fullName evidence="1">Uncharacterized protein</fullName>
    </submittedName>
</protein>
<dbReference type="Proteomes" id="UP001148662">
    <property type="component" value="Unassembled WGS sequence"/>
</dbReference>